<dbReference type="GeneID" id="5847528"/>
<dbReference type="KEGG" id="ncr:NCU11292"/>
<dbReference type="OrthoDB" id="3660917at2759"/>
<evidence type="ECO:0000313" key="1">
    <source>
        <dbReference type="EMBL" id="ESA43472.1"/>
    </source>
</evidence>
<organism evidence="1 2">
    <name type="scientific">Neurospora crassa (strain ATCC 24698 / 74-OR23-1A / CBS 708.71 / DSM 1257 / FGSC 987)</name>
    <dbReference type="NCBI Taxonomy" id="367110"/>
    <lineage>
        <taxon>Eukaryota</taxon>
        <taxon>Fungi</taxon>
        <taxon>Dikarya</taxon>
        <taxon>Ascomycota</taxon>
        <taxon>Pezizomycotina</taxon>
        <taxon>Sordariomycetes</taxon>
        <taxon>Sordariomycetidae</taxon>
        <taxon>Sordariales</taxon>
        <taxon>Sordariaceae</taxon>
        <taxon>Neurospora</taxon>
    </lineage>
</organism>
<dbReference type="EMBL" id="CM002238">
    <property type="protein sequence ID" value="ESA43472.1"/>
    <property type="molecule type" value="Genomic_DNA"/>
</dbReference>
<reference evidence="1 2" key="1">
    <citation type="journal article" date="2003" name="Nature">
        <title>The genome sequence of the filamentous fungus Neurospora crassa.</title>
        <authorList>
            <person name="Galagan J.E."/>
            <person name="Calvo S.E."/>
            <person name="Borkovich K.A."/>
            <person name="Selker E.U."/>
            <person name="Read N.D."/>
            <person name="Jaffe D."/>
            <person name="FitzHugh W."/>
            <person name="Ma L.J."/>
            <person name="Smirnov S."/>
            <person name="Purcell S."/>
            <person name="Rehman B."/>
            <person name="Elkins T."/>
            <person name="Engels R."/>
            <person name="Wang S."/>
            <person name="Nielsen C.B."/>
            <person name="Butler J."/>
            <person name="Endrizzi M."/>
            <person name="Qui D."/>
            <person name="Ianakiev P."/>
            <person name="Bell-Pedersen D."/>
            <person name="Nelson M.A."/>
            <person name="Werner-Washburne M."/>
            <person name="Selitrennikoff C.P."/>
            <person name="Kinsey J.A."/>
            <person name="Braun E.L."/>
            <person name="Zelter A."/>
            <person name="Schulte U."/>
            <person name="Kothe G.O."/>
            <person name="Jedd G."/>
            <person name="Mewes W."/>
            <person name="Staben C."/>
            <person name="Marcotte E."/>
            <person name="Greenberg D."/>
            <person name="Roy A."/>
            <person name="Foley K."/>
            <person name="Naylor J."/>
            <person name="Stange-Thomann N."/>
            <person name="Barrett R."/>
            <person name="Gnerre S."/>
            <person name="Kamal M."/>
            <person name="Kamvysselis M."/>
            <person name="Mauceli E."/>
            <person name="Bielke C."/>
            <person name="Rudd S."/>
            <person name="Frishman D."/>
            <person name="Krystofova S."/>
            <person name="Rasmussen C."/>
            <person name="Metzenberg R.L."/>
            <person name="Perkins D.D."/>
            <person name="Kroken S."/>
            <person name="Cogoni C."/>
            <person name="Macino G."/>
            <person name="Catcheside D."/>
            <person name="Li W."/>
            <person name="Pratt R.J."/>
            <person name="Osmani S.A."/>
            <person name="DeSouza C.P."/>
            <person name="Glass L."/>
            <person name="Orbach M.J."/>
            <person name="Berglund J.A."/>
            <person name="Voelker R."/>
            <person name="Yarden O."/>
            <person name="Plamann M."/>
            <person name="Seiler S."/>
            <person name="Dunlap J."/>
            <person name="Radford A."/>
            <person name="Aramayo R."/>
            <person name="Natvig D.O."/>
            <person name="Alex L.A."/>
            <person name="Mannhaupt G."/>
            <person name="Ebbole D.J."/>
            <person name="Freitag M."/>
            <person name="Paulsen I."/>
            <person name="Sachs M.S."/>
            <person name="Lander E.S."/>
            <person name="Nusbaum C."/>
            <person name="Birren B."/>
        </authorList>
    </citation>
    <scope>NUCLEOTIDE SEQUENCE [LARGE SCALE GENOMIC DNA]</scope>
    <source>
        <strain evidence="2">ATCC 24698 / 74-OR23-1A / CBS 708.71 / DSM 1257 / FGSC 987</strain>
    </source>
</reference>
<dbReference type="AlphaFoldDB" id="U9W3U9"/>
<proteinExistence type="predicted"/>
<keyword evidence="2" id="KW-1185">Reference proteome</keyword>
<accession>U9W3U9</accession>
<dbReference type="VEuPathDB" id="FungiDB:NCU11292"/>
<dbReference type="InParanoid" id="U9W3U9"/>
<dbReference type="Proteomes" id="UP000001805">
    <property type="component" value="Chromosome 3, Linkage Group III"/>
</dbReference>
<name>U9W3U9_NEUCR</name>
<gene>
    <name evidence="1" type="ORF">NCU11292</name>
</gene>
<dbReference type="STRING" id="367110.U9W3U9"/>
<sequence>MLHKLLYSPLAAPSHYYAFGKHISCSKHSSRAVITSRYLCINSLAIWQANRRQNSMTTPQVATDQQPVSDDKSLSDIRRSMKRDGQGISALGLDGVLRSFDAERNVLDAVGLNPAQIREYYDGLPLPERLRTADGRNVSRWDMFHPDAENVPKIFTEEDKARMLAHNEEMAKRGVSCATCVPGKSVDERESKA</sequence>
<protein>
    <submittedName>
        <fullName evidence="1">Uncharacterized protein</fullName>
    </submittedName>
</protein>
<dbReference type="RefSeq" id="XP_011394004.1">
    <property type="nucleotide sequence ID" value="XM_011395702.1"/>
</dbReference>
<evidence type="ECO:0000313" key="2">
    <source>
        <dbReference type="Proteomes" id="UP000001805"/>
    </source>
</evidence>